<evidence type="ECO:0000313" key="1">
    <source>
        <dbReference type="EMBL" id="RRT52882.1"/>
    </source>
</evidence>
<comment type="caution">
    <text evidence="1">The sequence shown here is derived from an EMBL/GenBank/DDBJ whole genome shotgun (WGS) entry which is preliminary data.</text>
</comment>
<accession>A0A426YME0</accession>
<reference evidence="1 2" key="1">
    <citation type="journal article" date="2014" name="Agronomy (Basel)">
        <title>A Draft Genome Sequence for Ensete ventricosum, the Drought-Tolerant Tree Against Hunger.</title>
        <authorList>
            <person name="Harrison J."/>
            <person name="Moore K.A."/>
            <person name="Paszkiewicz K."/>
            <person name="Jones T."/>
            <person name="Grant M."/>
            <person name="Ambacheew D."/>
            <person name="Muzemil S."/>
            <person name="Studholme D.J."/>
        </authorList>
    </citation>
    <scope>NUCLEOTIDE SEQUENCE [LARGE SCALE GENOMIC DNA]</scope>
</reference>
<evidence type="ECO:0000313" key="2">
    <source>
        <dbReference type="Proteomes" id="UP000287651"/>
    </source>
</evidence>
<protein>
    <submittedName>
        <fullName evidence="1">Uncharacterized protein</fullName>
    </submittedName>
</protein>
<organism evidence="1 2">
    <name type="scientific">Ensete ventricosum</name>
    <name type="common">Abyssinian banana</name>
    <name type="synonym">Musa ensete</name>
    <dbReference type="NCBI Taxonomy" id="4639"/>
    <lineage>
        <taxon>Eukaryota</taxon>
        <taxon>Viridiplantae</taxon>
        <taxon>Streptophyta</taxon>
        <taxon>Embryophyta</taxon>
        <taxon>Tracheophyta</taxon>
        <taxon>Spermatophyta</taxon>
        <taxon>Magnoliopsida</taxon>
        <taxon>Liliopsida</taxon>
        <taxon>Zingiberales</taxon>
        <taxon>Musaceae</taxon>
        <taxon>Ensete</taxon>
    </lineage>
</organism>
<dbReference type="AlphaFoldDB" id="A0A426YME0"/>
<dbReference type="EMBL" id="AMZH03011439">
    <property type="protein sequence ID" value="RRT52882.1"/>
    <property type="molecule type" value="Genomic_DNA"/>
</dbReference>
<sequence length="207" mass="22058">MVTPVLCSLTSTATTSSTSMATSGPCSAKPTVSAIFLLLPLQPSLSIYYVARDPWHPPAQHRPHVAAFLGSPRCSILSYLSRAPNCCSLLPLPIVAFDGPHLSPLTTPLSLPTVPSSSSPAYGSQHCCPSSRLVQRCQRTFSLLRQDLIALHLSYNLLATISAPTPPLSMLSQPPHCCHRTNMFPLPLPDATILPLSLLSSLSSPPV</sequence>
<name>A0A426YME0_ENSVE</name>
<gene>
    <name evidence="1" type="ORF">B296_00039948</name>
</gene>
<proteinExistence type="predicted"/>
<dbReference type="Proteomes" id="UP000287651">
    <property type="component" value="Unassembled WGS sequence"/>
</dbReference>